<dbReference type="Proteomes" id="UP001500642">
    <property type="component" value="Unassembled WGS sequence"/>
</dbReference>
<accession>A0ABP8JSZ3</accession>
<evidence type="ECO:0000313" key="2">
    <source>
        <dbReference type="EMBL" id="GAA4395605.1"/>
    </source>
</evidence>
<evidence type="ECO:0000313" key="3">
    <source>
        <dbReference type="Proteomes" id="UP001500642"/>
    </source>
</evidence>
<proteinExistence type="predicted"/>
<keyword evidence="3" id="KW-1185">Reference proteome</keyword>
<evidence type="ECO:0000256" key="1">
    <source>
        <dbReference type="SAM" id="MobiDB-lite"/>
    </source>
</evidence>
<reference evidence="3" key="1">
    <citation type="journal article" date="2019" name="Int. J. Syst. Evol. Microbiol.">
        <title>The Global Catalogue of Microorganisms (GCM) 10K type strain sequencing project: providing services to taxonomists for standard genome sequencing and annotation.</title>
        <authorList>
            <consortium name="The Broad Institute Genomics Platform"/>
            <consortium name="The Broad Institute Genome Sequencing Center for Infectious Disease"/>
            <person name="Wu L."/>
            <person name="Ma J."/>
        </authorList>
    </citation>
    <scope>NUCLEOTIDE SEQUENCE [LARGE SCALE GENOMIC DNA]</scope>
    <source>
        <strain evidence="3">JCM 17808</strain>
    </source>
</reference>
<dbReference type="RefSeq" id="WP_345032656.1">
    <property type="nucleotide sequence ID" value="NZ_BAABGL010000036.1"/>
</dbReference>
<feature type="compositionally biased region" description="Acidic residues" evidence="1">
    <location>
        <begin position="190"/>
        <end position="205"/>
    </location>
</feature>
<gene>
    <name evidence="2" type="ORF">GCM10023167_26070</name>
</gene>
<dbReference type="EMBL" id="BAABGL010000036">
    <property type="protein sequence ID" value="GAA4395605.1"/>
    <property type="molecule type" value="Genomic_DNA"/>
</dbReference>
<sequence length="357" mass="35761">MHLLPGLPRSRRAVLGLGLLGALGGLTACSLRLDVPPDVPTPAALDALRNDVARMLAATEAPTGGGDPADLDALRAAAGPEWAPPSELVTPTSSPTPESYGFADGLSAVTELVLDRLPEVIGGPAGQADSAGGRGLAALVDIAVGAVLALAPADSERAAALGRRLAALPENAPDPAGPGAGAAAPSGSADAEDPEPDDGGPEPDGDPSATPAAPGLEGFVRACYQAAYGYERLAVLHDAEDAYGEFARARITRLDDAAIQGNELRETAGLAAVGNEPAWQLDPAPVDAESALRTATAVEDLVAAAALGLFETPGAEYLGTAQLWMSADARARAGQRQLLRYRITDASTASPAAGGGA</sequence>
<organism evidence="2 3">
    <name type="scientific">Brevibacterium pityocampae</name>
    <dbReference type="NCBI Taxonomy" id="506594"/>
    <lineage>
        <taxon>Bacteria</taxon>
        <taxon>Bacillati</taxon>
        <taxon>Actinomycetota</taxon>
        <taxon>Actinomycetes</taxon>
        <taxon>Micrococcales</taxon>
        <taxon>Brevibacteriaceae</taxon>
        <taxon>Brevibacterium</taxon>
    </lineage>
</organism>
<protein>
    <recommendedName>
        <fullName evidence="4">DUF4439 domain-containing protein</fullName>
    </recommendedName>
</protein>
<name>A0ABP8JSZ3_9MICO</name>
<comment type="caution">
    <text evidence="2">The sequence shown here is derived from an EMBL/GenBank/DDBJ whole genome shotgun (WGS) entry which is preliminary data.</text>
</comment>
<evidence type="ECO:0008006" key="4">
    <source>
        <dbReference type="Google" id="ProtNLM"/>
    </source>
</evidence>
<feature type="region of interest" description="Disordered" evidence="1">
    <location>
        <begin position="169"/>
        <end position="214"/>
    </location>
</feature>